<dbReference type="SMART" id="SM01080">
    <property type="entry name" value="CHASE2"/>
    <property type="match status" value="1"/>
</dbReference>
<dbReference type="AlphaFoldDB" id="A0A212KK69"/>
<sequence length="732" mass="79023">MNIAGALKRLLRQPWLFTAFVGLCGGLAMLALYVLQPVALQRLDLRIYDALLPLRRQSEPSPVPLVIDIDEESLARYGQWPWPRYLVADLVDRLAQNGAASIGLDIMFAEPDRTSPASMREGLYRDRGVTLEIVGLPSFLTDFDTLLAASVRAAPLVLGAFARYAGEPYSGPLPQPPAMIARGGKDAPPFDAYLQSAAGAVLPLPELFAEAPVGFVNVSPDADGLVRQVPLLLRLGDAVYPSLALQALMRALGTDALRLYTGPDGLFSVAAGEFKIPVSREGYMLVPFQGGRHTYRYISAAKVLDGSAKRADIDGCIAFVGTSAPGLADIRATPFDRVMPGVEVHAAAMDAMISGNFVQSPSWGPGAQALIIAFVTCASTLAFGFAGPRVYVPSSLALMGATVVASRQLFMGGLFLSPLYGLLTTLLCGGLLLSVRFWQEEKQKIVLRRAFSRYVSPEVVKRISKRQGDLLAGENRELSILFTDIRGFTSLSESLSPQDVVQLLNRYFTPMTAIVRSRQGTLDKFIGDALMAFWNAPLDVPGHPALAVDAALSMQEQLEALNGEIEASFGIRLAMGAGIHTGQAYVGNMGSDDLINYTLIGDNVNLASRLEGLCKRYGAPVVVSGDTREGCGDAFAFVHLDVLRVKGKTKPVSIYWPMRPGTDAIFQVAMPQWSAARALYEKGDFAKAAAGFAALAKRYPAVRLFGLYHERSLMLAQNPPVQWDGIWTMEGK</sequence>
<dbReference type="RefSeq" id="WP_227117914.1">
    <property type="nucleotide sequence ID" value="NZ_LT598928.1"/>
</dbReference>
<accession>A0A212KK69</accession>
<dbReference type="EMBL" id="FLUP01000002">
    <property type="protein sequence ID" value="SBW12057.1"/>
    <property type="molecule type" value="Genomic_DNA"/>
</dbReference>
<dbReference type="InterPro" id="IPR050697">
    <property type="entry name" value="Adenylyl/Guanylyl_Cyclase_3/4"/>
</dbReference>
<reference evidence="3" key="1">
    <citation type="submission" date="2016-04" db="EMBL/GenBank/DDBJ databases">
        <authorList>
            <person name="Evans L.H."/>
            <person name="Alamgir A."/>
            <person name="Owens N."/>
            <person name="Weber N.D."/>
            <person name="Virtaneva K."/>
            <person name="Barbian K."/>
            <person name="Babar A."/>
            <person name="Rosenke K."/>
        </authorList>
    </citation>
    <scope>NUCLEOTIDE SEQUENCE</scope>
    <source>
        <strain evidence="3">92-2</strain>
    </source>
</reference>
<dbReference type="SUPFAM" id="SSF55073">
    <property type="entry name" value="Nucleotide cyclase"/>
    <property type="match status" value="1"/>
</dbReference>
<dbReference type="InterPro" id="IPR007890">
    <property type="entry name" value="CHASE2"/>
</dbReference>
<feature type="transmembrane region" description="Helical" evidence="1">
    <location>
        <begin position="15"/>
        <end position="35"/>
    </location>
</feature>
<dbReference type="PANTHER" id="PTHR43081:SF1">
    <property type="entry name" value="ADENYLATE CYCLASE, TERMINAL-DIFFERENTIATION SPECIFIC"/>
    <property type="match status" value="1"/>
</dbReference>
<dbReference type="SMART" id="SM00044">
    <property type="entry name" value="CYCc"/>
    <property type="match status" value="1"/>
</dbReference>
<dbReference type="Pfam" id="PF05226">
    <property type="entry name" value="CHASE2"/>
    <property type="match status" value="1"/>
</dbReference>
<feature type="transmembrane region" description="Helical" evidence="1">
    <location>
        <begin position="411"/>
        <end position="435"/>
    </location>
</feature>
<proteinExistence type="predicted"/>
<feature type="domain" description="Guanylate cyclase" evidence="2">
    <location>
        <begin position="479"/>
        <end position="611"/>
    </location>
</feature>
<dbReference type="GO" id="GO:0006171">
    <property type="term" value="P:cAMP biosynthetic process"/>
    <property type="evidence" value="ECO:0007669"/>
    <property type="project" value="TreeGrafter"/>
</dbReference>
<dbReference type="Gene3D" id="3.30.70.1230">
    <property type="entry name" value="Nucleotide cyclase"/>
    <property type="match status" value="1"/>
</dbReference>
<dbReference type="GO" id="GO:0035556">
    <property type="term" value="P:intracellular signal transduction"/>
    <property type="evidence" value="ECO:0007669"/>
    <property type="project" value="InterPro"/>
</dbReference>
<gene>
    <name evidence="3" type="ORF">KM92DES2_20305</name>
</gene>
<dbReference type="InterPro" id="IPR029787">
    <property type="entry name" value="Nucleotide_cyclase"/>
</dbReference>
<dbReference type="PANTHER" id="PTHR43081">
    <property type="entry name" value="ADENYLATE CYCLASE, TERMINAL-DIFFERENTIATION SPECIFIC-RELATED"/>
    <property type="match status" value="1"/>
</dbReference>
<dbReference type="Pfam" id="PF00211">
    <property type="entry name" value="Guanylate_cyc"/>
    <property type="match status" value="1"/>
</dbReference>
<dbReference type="PROSITE" id="PS50125">
    <property type="entry name" value="GUANYLATE_CYCLASE_2"/>
    <property type="match status" value="1"/>
</dbReference>
<name>A0A212KK69_9BACT</name>
<evidence type="ECO:0000259" key="2">
    <source>
        <dbReference type="PROSITE" id="PS50125"/>
    </source>
</evidence>
<dbReference type="InterPro" id="IPR001054">
    <property type="entry name" value="A/G_cyclase"/>
</dbReference>
<organism evidence="3">
    <name type="scientific">uncultured Desulfovibrio sp</name>
    <dbReference type="NCBI Taxonomy" id="167968"/>
    <lineage>
        <taxon>Bacteria</taxon>
        <taxon>Pseudomonadati</taxon>
        <taxon>Thermodesulfobacteriota</taxon>
        <taxon>Desulfovibrionia</taxon>
        <taxon>Desulfovibrionales</taxon>
        <taxon>Desulfovibrionaceae</taxon>
        <taxon>Desulfovibrio</taxon>
        <taxon>environmental samples</taxon>
    </lineage>
</organism>
<evidence type="ECO:0000256" key="1">
    <source>
        <dbReference type="SAM" id="Phobius"/>
    </source>
</evidence>
<evidence type="ECO:0000313" key="3">
    <source>
        <dbReference type="EMBL" id="SBW12057.1"/>
    </source>
</evidence>
<keyword evidence="1" id="KW-0472">Membrane</keyword>
<dbReference type="GO" id="GO:0004016">
    <property type="term" value="F:adenylate cyclase activity"/>
    <property type="evidence" value="ECO:0007669"/>
    <property type="project" value="UniProtKB-ARBA"/>
</dbReference>
<keyword evidence="1" id="KW-1133">Transmembrane helix</keyword>
<feature type="transmembrane region" description="Helical" evidence="1">
    <location>
        <begin position="369"/>
        <end position="391"/>
    </location>
</feature>
<protein>
    <recommendedName>
        <fullName evidence="2">Guanylate cyclase domain-containing protein</fullName>
    </recommendedName>
</protein>
<dbReference type="CDD" id="cd07302">
    <property type="entry name" value="CHD"/>
    <property type="match status" value="1"/>
</dbReference>
<keyword evidence="1" id="KW-0812">Transmembrane</keyword>